<evidence type="ECO:0000259" key="8">
    <source>
        <dbReference type="Pfam" id="PF12704"/>
    </source>
</evidence>
<evidence type="ECO:0000256" key="2">
    <source>
        <dbReference type="ARBA" id="ARBA00022475"/>
    </source>
</evidence>
<organism evidence="9 10">
    <name type="scientific">Catalinimonas alkaloidigena</name>
    <dbReference type="NCBI Taxonomy" id="1075417"/>
    <lineage>
        <taxon>Bacteria</taxon>
        <taxon>Pseudomonadati</taxon>
        <taxon>Bacteroidota</taxon>
        <taxon>Cytophagia</taxon>
        <taxon>Cytophagales</taxon>
        <taxon>Catalimonadaceae</taxon>
        <taxon>Catalinimonas</taxon>
    </lineage>
</organism>
<feature type="transmembrane region" description="Helical" evidence="6">
    <location>
        <begin position="105"/>
        <end position="125"/>
    </location>
</feature>
<protein>
    <submittedName>
        <fullName evidence="9">Putative ABC transport system permease protein</fullName>
    </submittedName>
</protein>
<dbReference type="RefSeq" id="WP_089685077.1">
    <property type="nucleotide sequence ID" value="NZ_FNFO01000008.1"/>
</dbReference>
<feature type="transmembrane region" description="Helical" evidence="6">
    <location>
        <begin position="773"/>
        <end position="796"/>
    </location>
</feature>
<dbReference type="Pfam" id="PF12704">
    <property type="entry name" value="MacB_PCD"/>
    <property type="match status" value="2"/>
</dbReference>
<evidence type="ECO:0000256" key="4">
    <source>
        <dbReference type="ARBA" id="ARBA00022989"/>
    </source>
</evidence>
<feature type="domain" description="ABC3 transporter permease C-terminal" evidence="7">
    <location>
        <begin position="383"/>
        <end position="496"/>
    </location>
</feature>
<evidence type="ECO:0000313" key="9">
    <source>
        <dbReference type="EMBL" id="SDL80547.1"/>
    </source>
</evidence>
<dbReference type="GO" id="GO:0005886">
    <property type="term" value="C:plasma membrane"/>
    <property type="evidence" value="ECO:0007669"/>
    <property type="project" value="UniProtKB-SubCell"/>
</dbReference>
<evidence type="ECO:0000256" key="3">
    <source>
        <dbReference type="ARBA" id="ARBA00022692"/>
    </source>
</evidence>
<evidence type="ECO:0000256" key="5">
    <source>
        <dbReference type="ARBA" id="ARBA00023136"/>
    </source>
</evidence>
<sequence>MKRVPNQPKPAAPQPAAPRWADRFLSWYCRPELLEEIQGDVYELFDQRLETTGLAAARRGFVWDVLRSFRLSTIRHPLPSFSPAMFRNHLQVTVRHLRKQKFYTGIKVVGFALGLACCLLILLFIRHELGYDRFYPDADRLYRVIAEYRQGDRSGIAAFTTTPLAETLERDYPEVERAVRVAPGFYDAGSSLIHLEGETQNVYEEGFMYADPAFLDVFSFRMQQGNAATALTEPYSVVLTEQMAEKYFPDKNPVGQVLILNNNAERPYRITGVMENVPEQSHFRFQFVLSMNSVGDSQLPNWGYSNFFTYVRLQPEADAKALEAKLPEIVHKYIDPDGEAAKAGRSMRFMLQPVPEVYLYSSGIFDNGYFKVGDIQYVWLFAAVALFVLLIASINFINLSTAKSANRAREVGIRKVLGSVRGQLVSQFLTESVLLSVIAFAASLLLAQLALPFFNRLADQHLSLPFGELWFIPGLLLAALALGLLAGAYPSLFLSSFLPAQVLKGKLSQGARSGRLRSALVIVQFTTSIVLIIATLVVQQQMHYIQDKKLGFEKDQTLILEDTYALGNQIQPFKEALKNLPNVAHVTVTGFLPVAGYDRNNTSAWPEGGHLPEAEVGLAKWYVDHDYIPTLGMQMLEGRNFSLDFPSDSQAIILNKKAVAMLGWDDPIGQRVSSYTYLDDKTGELLHKTYTVIGVVEDFHYESMKQDIAGLSLVLGGNTGATALKVHTEDMAQLLEDVQQVWQSFAPTEPFRYHFLDEQFANMYRTEHRVGQLFAIFAGLAIAVACLGLFALAAFMAEQRTKEISVRKVLGASVHSLFFLLTRNFVVMVLVALACAIPLAWYLMHRWLQDFVYRTTIGWEVFAVAGLAALGVTLLTISYQAIRAAFLNPADTLRSE</sequence>
<name>A0A1G9N343_9BACT</name>
<evidence type="ECO:0000259" key="7">
    <source>
        <dbReference type="Pfam" id="PF02687"/>
    </source>
</evidence>
<dbReference type="PANTHER" id="PTHR30572">
    <property type="entry name" value="MEMBRANE COMPONENT OF TRANSPORTER-RELATED"/>
    <property type="match status" value="1"/>
</dbReference>
<feature type="transmembrane region" description="Helical" evidence="6">
    <location>
        <begin position="474"/>
        <end position="498"/>
    </location>
</feature>
<evidence type="ECO:0000256" key="1">
    <source>
        <dbReference type="ARBA" id="ARBA00004651"/>
    </source>
</evidence>
<feature type="domain" description="MacB-like periplasmic core" evidence="8">
    <location>
        <begin position="575"/>
        <end position="701"/>
    </location>
</feature>
<dbReference type="InterPro" id="IPR050250">
    <property type="entry name" value="Macrolide_Exporter_MacB"/>
</dbReference>
<dbReference type="Pfam" id="PF02687">
    <property type="entry name" value="FtsX"/>
    <property type="match status" value="2"/>
</dbReference>
<accession>A0A1G9N343</accession>
<feature type="transmembrane region" description="Helical" evidence="6">
    <location>
        <begin position="856"/>
        <end position="877"/>
    </location>
</feature>
<keyword evidence="10" id="KW-1185">Reference proteome</keyword>
<dbReference type="AlphaFoldDB" id="A0A1G9N343"/>
<gene>
    <name evidence="9" type="ORF">SAMN05421823_108157</name>
</gene>
<comment type="subcellular location">
    <subcellularLocation>
        <location evidence="1">Cell membrane</location>
        <topology evidence="1">Multi-pass membrane protein</topology>
    </subcellularLocation>
</comment>
<dbReference type="InterPro" id="IPR047699">
    <property type="entry name" value="Permease_put_prefix"/>
</dbReference>
<keyword evidence="5 6" id="KW-0472">Membrane</keyword>
<keyword evidence="4 6" id="KW-1133">Transmembrane helix</keyword>
<reference evidence="9 10" key="1">
    <citation type="submission" date="2016-10" db="EMBL/GenBank/DDBJ databases">
        <authorList>
            <person name="de Groot N.N."/>
        </authorList>
    </citation>
    <scope>NUCLEOTIDE SEQUENCE [LARGE SCALE GENOMIC DNA]</scope>
    <source>
        <strain evidence="9 10">DSM 25186</strain>
    </source>
</reference>
<dbReference type="InterPro" id="IPR003838">
    <property type="entry name" value="ABC3_permease_C"/>
</dbReference>
<dbReference type="EMBL" id="FNFO01000008">
    <property type="protein sequence ID" value="SDL80547.1"/>
    <property type="molecule type" value="Genomic_DNA"/>
</dbReference>
<dbReference type="NCBIfam" id="NF038404">
    <property type="entry name" value="perm_prefix_2"/>
    <property type="match status" value="1"/>
</dbReference>
<proteinExistence type="predicted"/>
<keyword evidence="2" id="KW-1003">Cell membrane</keyword>
<keyword evidence="3 6" id="KW-0812">Transmembrane</keyword>
<feature type="transmembrane region" description="Helical" evidence="6">
    <location>
        <begin position="817"/>
        <end position="844"/>
    </location>
</feature>
<dbReference type="OrthoDB" id="5933722at2"/>
<feature type="transmembrane region" description="Helical" evidence="6">
    <location>
        <begin position="377"/>
        <end position="399"/>
    </location>
</feature>
<dbReference type="InterPro" id="IPR025857">
    <property type="entry name" value="MacB_PCD"/>
</dbReference>
<feature type="transmembrane region" description="Helical" evidence="6">
    <location>
        <begin position="519"/>
        <end position="538"/>
    </location>
</feature>
<evidence type="ECO:0000256" key="6">
    <source>
        <dbReference type="SAM" id="Phobius"/>
    </source>
</evidence>
<evidence type="ECO:0000313" key="10">
    <source>
        <dbReference type="Proteomes" id="UP000198510"/>
    </source>
</evidence>
<dbReference type="PANTHER" id="PTHR30572:SF18">
    <property type="entry name" value="ABC-TYPE MACROLIDE FAMILY EXPORT SYSTEM PERMEASE COMPONENT 2"/>
    <property type="match status" value="1"/>
</dbReference>
<dbReference type="STRING" id="1075417.SAMN05421823_108157"/>
<feature type="transmembrane region" description="Helical" evidence="6">
    <location>
        <begin position="433"/>
        <end position="454"/>
    </location>
</feature>
<feature type="domain" description="MacB-like periplasmic core" evidence="8">
    <location>
        <begin position="107"/>
        <end position="327"/>
    </location>
</feature>
<feature type="domain" description="ABC3 transporter permease C-terminal" evidence="7">
    <location>
        <begin position="776"/>
        <end position="889"/>
    </location>
</feature>
<dbReference type="Proteomes" id="UP000198510">
    <property type="component" value="Unassembled WGS sequence"/>
</dbReference>
<dbReference type="GO" id="GO:0022857">
    <property type="term" value="F:transmembrane transporter activity"/>
    <property type="evidence" value="ECO:0007669"/>
    <property type="project" value="TreeGrafter"/>
</dbReference>